<dbReference type="AlphaFoldDB" id="A0A9X2JHC8"/>
<dbReference type="RefSeq" id="WP_252852606.1">
    <property type="nucleotide sequence ID" value="NZ_JAMXLR010000036.1"/>
</dbReference>
<name>A0A9X2JHC8_9BACT</name>
<sequence>MSDITANREAQLKECIEELYATFGGYRLPEGWREQLCDPKFTKEEILRSTPLRKLTGADLTPYHWKAMTTWGTEEDFKHFVPRLLELIVPRVVPIESDMASELEPCMVSNKLRYGRWSSWPEREREAIHRFYLALWSALLASDSKVLAAPRVWLSIIAHAEDSIAEFLEIWDSDLHDEELAYVATTHLATSVGVYDWPAISCHKVLEDYYAKLDAQNAEAVEWILSDRIFQLMEDAFFRWQDTPEAEHFSQAHHWLALLRQERRWKRSVADL</sequence>
<accession>A0A9X2JHC8</accession>
<dbReference type="Proteomes" id="UP001155241">
    <property type="component" value="Unassembled WGS sequence"/>
</dbReference>
<evidence type="ECO:0000313" key="2">
    <source>
        <dbReference type="Proteomes" id="UP001155241"/>
    </source>
</evidence>
<comment type="caution">
    <text evidence="1">The sequence shown here is derived from an EMBL/GenBank/DDBJ whole genome shotgun (WGS) entry which is preliminary data.</text>
</comment>
<protein>
    <submittedName>
        <fullName evidence="1">Uncharacterized protein</fullName>
    </submittedName>
</protein>
<reference evidence="1" key="1">
    <citation type="submission" date="2022-06" db="EMBL/GenBank/DDBJ databases">
        <title>Aeoliella straminimaris, a novel planctomycete from sediments.</title>
        <authorList>
            <person name="Vitorino I.R."/>
            <person name="Lage O.M."/>
        </authorList>
    </citation>
    <scope>NUCLEOTIDE SEQUENCE</scope>
    <source>
        <strain evidence="1">ICT_H6.2</strain>
    </source>
</reference>
<dbReference type="EMBL" id="JAMXLR010000036">
    <property type="protein sequence ID" value="MCO6044503.1"/>
    <property type="molecule type" value="Genomic_DNA"/>
</dbReference>
<keyword evidence="2" id="KW-1185">Reference proteome</keyword>
<proteinExistence type="predicted"/>
<organism evidence="1 2">
    <name type="scientific">Aeoliella straminimaris</name>
    <dbReference type="NCBI Taxonomy" id="2954799"/>
    <lineage>
        <taxon>Bacteria</taxon>
        <taxon>Pseudomonadati</taxon>
        <taxon>Planctomycetota</taxon>
        <taxon>Planctomycetia</taxon>
        <taxon>Pirellulales</taxon>
        <taxon>Lacipirellulaceae</taxon>
        <taxon>Aeoliella</taxon>
    </lineage>
</organism>
<gene>
    <name evidence="1" type="ORF">NG895_11360</name>
</gene>
<evidence type="ECO:0000313" key="1">
    <source>
        <dbReference type="EMBL" id="MCO6044503.1"/>
    </source>
</evidence>